<name>A0A133ZQE1_9BACL</name>
<evidence type="ECO:0000256" key="3">
    <source>
        <dbReference type="ARBA" id="ARBA00022525"/>
    </source>
</evidence>
<evidence type="ECO:0000256" key="4">
    <source>
        <dbReference type="ARBA" id="ARBA00022729"/>
    </source>
</evidence>
<dbReference type="SMART" id="SM01208">
    <property type="entry name" value="G5"/>
    <property type="match status" value="1"/>
</dbReference>
<feature type="domain" description="Gram-positive cocci surface proteins LPxTG" evidence="7">
    <location>
        <begin position="506"/>
        <end position="537"/>
    </location>
</feature>
<keyword evidence="4" id="KW-0732">Signal</keyword>
<evidence type="ECO:0000256" key="1">
    <source>
        <dbReference type="ARBA" id="ARBA00004168"/>
    </source>
</evidence>
<keyword evidence="3" id="KW-0964">Secreted</keyword>
<dbReference type="PATRIC" id="fig|1379.3.peg.1614"/>
<gene>
    <name evidence="9" type="ORF">HMPREF3186_01624</name>
</gene>
<dbReference type="RefSeq" id="WP_197415040.1">
    <property type="nucleotide sequence ID" value="NZ_KQ959992.1"/>
</dbReference>
<dbReference type="InterPro" id="IPR011098">
    <property type="entry name" value="G5_dom"/>
</dbReference>
<dbReference type="InterPro" id="IPR019931">
    <property type="entry name" value="LPXTG_anchor"/>
</dbReference>
<protein>
    <submittedName>
        <fullName evidence="9">LPXTG-motif protein cell wall anchor domain protein</fullName>
    </submittedName>
</protein>
<evidence type="ECO:0000256" key="2">
    <source>
        <dbReference type="ARBA" id="ARBA00022512"/>
    </source>
</evidence>
<feature type="non-terminal residue" evidence="9">
    <location>
        <position position="1"/>
    </location>
</feature>
<dbReference type="NCBIfam" id="TIGR01167">
    <property type="entry name" value="LPXTG_anchor"/>
    <property type="match status" value="1"/>
</dbReference>
<dbReference type="PROSITE" id="PS50847">
    <property type="entry name" value="GRAM_POS_ANCHORING"/>
    <property type="match status" value="1"/>
</dbReference>
<reference evidence="10" key="1">
    <citation type="submission" date="2016-01" db="EMBL/GenBank/DDBJ databases">
        <authorList>
            <person name="Mitreva M."/>
            <person name="Pepin K.H."/>
            <person name="Mihindukulasuriya K.A."/>
            <person name="Fulton R."/>
            <person name="Fronick C."/>
            <person name="O'Laughlin M."/>
            <person name="Miner T."/>
            <person name="Herter B."/>
            <person name="Rosa B.A."/>
            <person name="Cordes M."/>
            <person name="Tomlinson C."/>
            <person name="Wollam A."/>
            <person name="Palsikar V.B."/>
            <person name="Mardis E.R."/>
            <person name="Wilson R.K."/>
        </authorList>
    </citation>
    <scope>NUCLEOTIDE SEQUENCE [LARGE SCALE GENOMIC DNA]</scope>
    <source>
        <strain evidence="10">DNF01167</strain>
    </source>
</reference>
<feature type="region of interest" description="Disordered" evidence="6">
    <location>
        <begin position="49"/>
        <end position="70"/>
    </location>
</feature>
<evidence type="ECO:0000256" key="6">
    <source>
        <dbReference type="SAM" id="MobiDB-lite"/>
    </source>
</evidence>
<organism evidence="9 10">
    <name type="scientific">Gemella haemolysans</name>
    <dbReference type="NCBI Taxonomy" id="1379"/>
    <lineage>
        <taxon>Bacteria</taxon>
        <taxon>Bacillati</taxon>
        <taxon>Bacillota</taxon>
        <taxon>Bacilli</taxon>
        <taxon>Bacillales</taxon>
        <taxon>Gemellaceae</taxon>
        <taxon>Gemella</taxon>
    </lineage>
</organism>
<dbReference type="EMBL" id="LSDC01000122">
    <property type="protein sequence ID" value="KXB57648.1"/>
    <property type="molecule type" value="Genomic_DNA"/>
</dbReference>
<dbReference type="Proteomes" id="UP000070355">
    <property type="component" value="Unassembled WGS sequence"/>
</dbReference>
<comment type="subcellular location">
    <subcellularLocation>
        <location evidence="1">Secreted</location>
        <location evidence="1">Cell wall</location>
        <topology evidence="1">Peptidoglycan-anchor</topology>
    </subcellularLocation>
</comment>
<feature type="domain" description="G5" evidence="8">
    <location>
        <begin position="27"/>
        <end position="107"/>
    </location>
</feature>
<accession>A0A133ZQE1</accession>
<proteinExistence type="predicted"/>
<dbReference type="Gene3D" id="2.20.230.10">
    <property type="entry name" value="Resuscitation-promoting factor rpfb"/>
    <property type="match status" value="1"/>
</dbReference>
<dbReference type="AlphaFoldDB" id="A0A133ZQE1"/>
<comment type="caution">
    <text evidence="9">The sequence shown here is derived from an EMBL/GenBank/DDBJ whole genome shotgun (WGS) entry which is preliminary data.</text>
</comment>
<evidence type="ECO:0000259" key="8">
    <source>
        <dbReference type="PROSITE" id="PS51109"/>
    </source>
</evidence>
<dbReference type="PROSITE" id="PS51109">
    <property type="entry name" value="G5"/>
    <property type="match status" value="1"/>
</dbReference>
<evidence type="ECO:0000256" key="5">
    <source>
        <dbReference type="ARBA" id="ARBA00023088"/>
    </source>
</evidence>
<evidence type="ECO:0000313" key="10">
    <source>
        <dbReference type="Proteomes" id="UP000070355"/>
    </source>
</evidence>
<evidence type="ECO:0000313" key="9">
    <source>
        <dbReference type="EMBL" id="KXB57648.1"/>
    </source>
</evidence>
<sequence>TYEVNPKTGEVTEKVETPEVKEATETVVKVAVKDKVEVTEIPSPVRYEKDSTREKGQNNITIPGQKGTRKVTTTYEVNPKTGEVTQRVGTPEVKNATETVVKVAAKDKIEVVQRENGKKVKVTTIYTVDVKTGNTTQTEREEEIFSEVITSKSEEKVPTIELKPYEGGVNPAESVVTEELKPYEGGVNPVESVVTEELKSFEGGVNPVESVVTEELKPFEGGVNPSESVVTEELKPFEGGVNVEIPAVKEELSELKLALLKDEEGNILDVLAISEKPKELSGYKYTGKEKVDNEGNKIYIYQKDNSEVVTSKSDEKVPTIELKPFEGGVNPEESVVTEELKPFEGGVNPEESVVTEELKPFEGGVNPVETVVTEELKPFEGGVNPEESVVTEELKPFEDGEIPAVKEELPELKLALLKDEEGNILDVLAISEKPKELSGYKYTGKEKLDSEGNKIYIYQKVELENINNKKQDTIVVNQSQVLKENIESKTEITTDKNDKKIVDKKLPNTGETPLENGLLGGMLLAATMMLAKRKVKK</sequence>
<keyword evidence="2" id="KW-0134">Cell wall</keyword>
<evidence type="ECO:0000259" key="7">
    <source>
        <dbReference type="PROSITE" id="PS50847"/>
    </source>
</evidence>
<keyword evidence="5" id="KW-0572">Peptidoglycan-anchor</keyword>